<dbReference type="EMBL" id="BTSY01000005">
    <property type="protein sequence ID" value="GMT27441.1"/>
    <property type="molecule type" value="Genomic_DNA"/>
</dbReference>
<reference evidence="2" key="1">
    <citation type="submission" date="2023-10" db="EMBL/GenBank/DDBJ databases">
        <title>Genome assembly of Pristionchus species.</title>
        <authorList>
            <person name="Yoshida K."/>
            <person name="Sommer R.J."/>
        </authorList>
    </citation>
    <scope>NUCLEOTIDE SEQUENCE</scope>
    <source>
        <strain evidence="2">RS5133</strain>
    </source>
</reference>
<feature type="non-terminal residue" evidence="2">
    <location>
        <position position="1"/>
    </location>
</feature>
<evidence type="ECO:0000256" key="1">
    <source>
        <dbReference type="SAM" id="MobiDB-lite"/>
    </source>
</evidence>
<evidence type="ECO:0000313" key="2">
    <source>
        <dbReference type="EMBL" id="GMT27441.1"/>
    </source>
</evidence>
<proteinExistence type="predicted"/>
<keyword evidence="3" id="KW-1185">Reference proteome</keyword>
<protein>
    <submittedName>
        <fullName evidence="2">Uncharacterized protein</fullName>
    </submittedName>
</protein>
<sequence length="96" mass="10611">LQIRRKRAAAAAPAKVKTGEAISKPSDPGTKSGSAVELAKKKEDTPQPVPQTILPDTAIDEEDIRSYGDHLFYSTILPSFHRYSPAIQKRFEMELC</sequence>
<comment type="caution">
    <text evidence="2">The sequence shown here is derived from an EMBL/GenBank/DDBJ whole genome shotgun (WGS) entry which is preliminary data.</text>
</comment>
<name>A0AAV5W9E3_9BILA</name>
<dbReference type="Proteomes" id="UP001432322">
    <property type="component" value="Unassembled WGS sequence"/>
</dbReference>
<dbReference type="AlphaFoldDB" id="A0AAV5W9E3"/>
<gene>
    <name evidence="2" type="ORF">PFISCL1PPCAC_18738</name>
</gene>
<feature type="region of interest" description="Disordered" evidence="1">
    <location>
        <begin position="1"/>
        <end position="57"/>
    </location>
</feature>
<evidence type="ECO:0000313" key="3">
    <source>
        <dbReference type="Proteomes" id="UP001432322"/>
    </source>
</evidence>
<accession>A0AAV5W9E3</accession>
<organism evidence="2 3">
    <name type="scientific">Pristionchus fissidentatus</name>
    <dbReference type="NCBI Taxonomy" id="1538716"/>
    <lineage>
        <taxon>Eukaryota</taxon>
        <taxon>Metazoa</taxon>
        <taxon>Ecdysozoa</taxon>
        <taxon>Nematoda</taxon>
        <taxon>Chromadorea</taxon>
        <taxon>Rhabditida</taxon>
        <taxon>Rhabditina</taxon>
        <taxon>Diplogasteromorpha</taxon>
        <taxon>Diplogasteroidea</taxon>
        <taxon>Neodiplogasteridae</taxon>
        <taxon>Pristionchus</taxon>
    </lineage>
</organism>